<dbReference type="RefSeq" id="WP_368804759.1">
    <property type="nucleotide sequence ID" value="NZ_JAZHFV010000008.1"/>
</dbReference>
<sequence length="129" mass="14840">MDTVIPGKKNMLGLFTRSDKTMSSKIASHKRFRTKRIALDGRHEQTKLRLHYPMLIYFRWREKRAYSHLLSSKPANAEDAYEKLIYLMALMTSTAPPVPLNDVQHAVTTLRPFGSHLAKALGSRSRRCL</sequence>
<evidence type="ECO:0000313" key="1">
    <source>
        <dbReference type="EMBL" id="MEX4009989.1"/>
    </source>
</evidence>
<proteinExistence type="predicted"/>
<comment type="caution">
    <text evidence="1">The sequence shown here is derived from an EMBL/GenBank/DDBJ whole genome shotgun (WGS) entry which is preliminary data.</text>
</comment>
<protein>
    <recommendedName>
        <fullName evidence="3">Transposase</fullName>
    </recommendedName>
</protein>
<reference evidence="1 2" key="1">
    <citation type="submission" date="2024-01" db="EMBL/GenBank/DDBJ databases">
        <title>New evidence supports the origin of RcGTA from prophage.</title>
        <authorList>
            <person name="Xu Y."/>
            <person name="Liu B."/>
            <person name="Chen F."/>
        </authorList>
    </citation>
    <scope>NUCLEOTIDE SEQUENCE [LARGE SCALE GENOMIC DNA]</scope>
    <source>
        <strain evidence="1 2">CBW1107-2</strain>
    </source>
</reference>
<evidence type="ECO:0008006" key="3">
    <source>
        <dbReference type="Google" id="ProtNLM"/>
    </source>
</evidence>
<dbReference type="Proteomes" id="UP001559025">
    <property type="component" value="Unassembled WGS sequence"/>
</dbReference>
<gene>
    <name evidence="1" type="ORF">V1479_21975</name>
</gene>
<name>A0ABV3X148_9HYPH</name>
<keyword evidence="2" id="KW-1185">Reference proteome</keyword>
<accession>A0ABV3X148</accession>
<dbReference type="EMBL" id="JAZHFV010000008">
    <property type="protein sequence ID" value="MEX4009989.1"/>
    <property type="molecule type" value="Genomic_DNA"/>
</dbReference>
<organism evidence="1 2">
    <name type="scientific">Neoaquamicrobium sediminum</name>
    <dbReference type="NCBI Taxonomy" id="1849104"/>
    <lineage>
        <taxon>Bacteria</taxon>
        <taxon>Pseudomonadati</taxon>
        <taxon>Pseudomonadota</taxon>
        <taxon>Alphaproteobacteria</taxon>
        <taxon>Hyphomicrobiales</taxon>
        <taxon>Phyllobacteriaceae</taxon>
        <taxon>Neoaquamicrobium</taxon>
    </lineage>
</organism>
<evidence type="ECO:0000313" key="2">
    <source>
        <dbReference type="Proteomes" id="UP001559025"/>
    </source>
</evidence>